<gene>
    <name evidence="1" type="ORF">FIBSPDRAFT_1004719</name>
</gene>
<dbReference type="Gene3D" id="2.60.120.260">
    <property type="entry name" value="Galactose-binding domain-like"/>
    <property type="match status" value="1"/>
</dbReference>
<reference evidence="1 2" key="1">
    <citation type="journal article" date="2016" name="Mol. Biol. Evol.">
        <title>Comparative Genomics of Early-Diverging Mushroom-Forming Fungi Provides Insights into the Origins of Lignocellulose Decay Capabilities.</title>
        <authorList>
            <person name="Nagy L.G."/>
            <person name="Riley R."/>
            <person name="Tritt A."/>
            <person name="Adam C."/>
            <person name="Daum C."/>
            <person name="Floudas D."/>
            <person name="Sun H."/>
            <person name="Yadav J.S."/>
            <person name="Pangilinan J."/>
            <person name="Larsson K.H."/>
            <person name="Matsuura K."/>
            <person name="Barry K."/>
            <person name="Labutti K."/>
            <person name="Kuo R."/>
            <person name="Ohm R.A."/>
            <person name="Bhattacharya S.S."/>
            <person name="Shirouzu T."/>
            <person name="Yoshinaga Y."/>
            <person name="Martin F.M."/>
            <person name="Grigoriev I.V."/>
            <person name="Hibbett D.S."/>
        </authorList>
    </citation>
    <scope>NUCLEOTIDE SEQUENCE [LARGE SCALE GENOMIC DNA]</scope>
    <source>
        <strain evidence="1 2">CBS 109695</strain>
    </source>
</reference>
<dbReference type="STRING" id="436010.A0A167VXA1"/>
<protein>
    <submittedName>
        <fullName evidence="1">Uncharacterized protein</fullName>
    </submittedName>
</protein>
<evidence type="ECO:0000313" key="2">
    <source>
        <dbReference type="Proteomes" id="UP000076532"/>
    </source>
</evidence>
<organism evidence="1 2">
    <name type="scientific">Athelia psychrophila</name>
    <dbReference type="NCBI Taxonomy" id="1759441"/>
    <lineage>
        <taxon>Eukaryota</taxon>
        <taxon>Fungi</taxon>
        <taxon>Dikarya</taxon>
        <taxon>Basidiomycota</taxon>
        <taxon>Agaricomycotina</taxon>
        <taxon>Agaricomycetes</taxon>
        <taxon>Agaricomycetidae</taxon>
        <taxon>Atheliales</taxon>
        <taxon>Atheliaceae</taxon>
        <taxon>Athelia</taxon>
    </lineage>
</organism>
<name>A0A167VXA1_9AGAM</name>
<feature type="non-terminal residue" evidence="1">
    <location>
        <position position="1"/>
    </location>
</feature>
<dbReference type="OrthoDB" id="2758521at2759"/>
<keyword evidence="2" id="KW-1185">Reference proteome</keyword>
<dbReference type="Proteomes" id="UP000076532">
    <property type="component" value="Unassembled WGS sequence"/>
</dbReference>
<dbReference type="EMBL" id="KV417836">
    <property type="protein sequence ID" value="KZP05468.1"/>
    <property type="molecule type" value="Genomic_DNA"/>
</dbReference>
<evidence type="ECO:0000313" key="1">
    <source>
        <dbReference type="EMBL" id="KZP05468.1"/>
    </source>
</evidence>
<sequence length="176" mass="19240">SVATLANRTIGDQFGDSVTKVMPVYSTITGWSQGAGCTGCHIQLDPLNTFNGTWHDTTYNPILFPEPPSVNITFNGTAVYAYCVVPNTVQEATTLTNLTFLMDGQLVGTYEHIPMTSTNYQYNIPVYMNMSLSYQEHTPTIEAAGTNTSVILFDYVAYMCVLASLSNTFRGLTNSS</sequence>
<accession>A0A167VXA1</accession>
<proteinExistence type="predicted"/>
<dbReference type="AlphaFoldDB" id="A0A167VXA1"/>